<dbReference type="Pfam" id="PF12706">
    <property type="entry name" value="Lactamase_B_2"/>
    <property type="match status" value="1"/>
</dbReference>
<comment type="caution">
    <text evidence="2">The sequence shown here is derived from an EMBL/GenBank/DDBJ whole genome shotgun (WGS) entry which is preliminary data.</text>
</comment>
<protein>
    <submittedName>
        <fullName evidence="2">Hydrolase</fullName>
    </submittedName>
</protein>
<dbReference type="InterPro" id="IPR001279">
    <property type="entry name" value="Metallo-B-lactamas"/>
</dbReference>
<dbReference type="InterPro" id="IPR036866">
    <property type="entry name" value="RibonucZ/Hydroxyglut_hydro"/>
</dbReference>
<dbReference type="EMBL" id="BMPZ01000008">
    <property type="protein sequence ID" value="GGI87696.1"/>
    <property type="molecule type" value="Genomic_DNA"/>
</dbReference>
<evidence type="ECO:0000259" key="1">
    <source>
        <dbReference type="Pfam" id="PF12706"/>
    </source>
</evidence>
<proteinExistence type="predicted"/>
<gene>
    <name evidence="2" type="ORF">GCM10009332_26260</name>
</gene>
<dbReference type="RefSeq" id="WP_229779901.1">
    <property type="nucleotide sequence ID" value="NZ_BMPZ01000008.1"/>
</dbReference>
<organism evidence="2 3">
    <name type="scientific">Shewanella gelidii</name>
    <dbReference type="NCBI Taxonomy" id="1642821"/>
    <lineage>
        <taxon>Bacteria</taxon>
        <taxon>Pseudomonadati</taxon>
        <taxon>Pseudomonadota</taxon>
        <taxon>Gammaproteobacteria</taxon>
        <taxon>Alteromonadales</taxon>
        <taxon>Shewanellaceae</taxon>
        <taxon>Shewanella</taxon>
    </lineage>
</organism>
<dbReference type="SUPFAM" id="SSF56281">
    <property type="entry name" value="Metallo-hydrolase/oxidoreductase"/>
    <property type="match status" value="1"/>
</dbReference>
<dbReference type="AlphaFoldDB" id="A0A917JV37"/>
<reference evidence="2" key="2">
    <citation type="submission" date="2020-09" db="EMBL/GenBank/DDBJ databases">
        <authorList>
            <person name="Sun Q."/>
            <person name="Ohkuma M."/>
        </authorList>
    </citation>
    <scope>NUCLEOTIDE SEQUENCE</scope>
    <source>
        <strain evidence="2">JCM 30804</strain>
    </source>
</reference>
<sequence length="386" mass="43864">MKLNSTNAAELQQSVIRTHKTSQPPAMFLDGKFHNQDTSVVQDMSKLGSILWRYMTEKRIAAIPEHPVPVEVIPIEALQQSVNTLIYRLGHSSILMNFSGETWLIDPVFSKRASPVQWAGPARFHQPPISLKDLPSIQGVVISHNHYDHLDYDTIRQIHARVAHFVVPMGVKHTLIKWGVDPDKVQELNWWQTTHLGKLAITATPAQHFSGRGLTDTDQSLWASWVFKSESANIFYSGDSGYFDGFKQIGEQFGPFDITLMETGAYDKDWPDIHMHPQQTLQAHIDLKGKRLLPVHNSTFDLAMHPWYEPLEQLVQLASASNEVVLTPLMGAPIRLNELQQAHVLENQDHQQRWWRQLDPNFVDVIHKAPNNKDATQSAEVLQPVT</sequence>
<dbReference type="Proteomes" id="UP000613743">
    <property type="component" value="Unassembled WGS sequence"/>
</dbReference>
<reference evidence="2" key="1">
    <citation type="journal article" date="2014" name="Int. J. Syst. Evol. Microbiol.">
        <title>Complete genome sequence of Corynebacterium casei LMG S-19264T (=DSM 44701T), isolated from a smear-ripened cheese.</title>
        <authorList>
            <consortium name="US DOE Joint Genome Institute (JGI-PGF)"/>
            <person name="Walter F."/>
            <person name="Albersmeier A."/>
            <person name="Kalinowski J."/>
            <person name="Ruckert C."/>
        </authorList>
    </citation>
    <scope>NUCLEOTIDE SEQUENCE</scope>
    <source>
        <strain evidence="2">JCM 30804</strain>
    </source>
</reference>
<feature type="domain" description="Metallo-beta-lactamase" evidence="1">
    <location>
        <begin position="104"/>
        <end position="296"/>
    </location>
</feature>
<keyword evidence="2" id="KW-0378">Hydrolase</keyword>
<dbReference type="GO" id="GO:0016787">
    <property type="term" value="F:hydrolase activity"/>
    <property type="evidence" value="ECO:0007669"/>
    <property type="project" value="UniProtKB-KW"/>
</dbReference>
<accession>A0A917JV37</accession>
<dbReference type="PANTHER" id="PTHR15032">
    <property type="entry name" value="N-ACYL-PHOSPHATIDYLETHANOLAMINE-HYDROLYZING PHOSPHOLIPASE D"/>
    <property type="match status" value="1"/>
</dbReference>
<name>A0A917JV37_9GAMM</name>
<dbReference type="Gene3D" id="3.60.15.10">
    <property type="entry name" value="Ribonuclease Z/Hydroxyacylglutathione hydrolase-like"/>
    <property type="match status" value="1"/>
</dbReference>
<evidence type="ECO:0000313" key="2">
    <source>
        <dbReference type="EMBL" id="GGI87696.1"/>
    </source>
</evidence>
<dbReference type="GO" id="GO:0005737">
    <property type="term" value="C:cytoplasm"/>
    <property type="evidence" value="ECO:0007669"/>
    <property type="project" value="TreeGrafter"/>
</dbReference>
<dbReference type="PANTHER" id="PTHR15032:SF4">
    <property type="entry name" value="N-ACYL-PHOSPHATIDYLETHANOLAMINE-HYDROLYZING PHOSPHOLIPASE D"/>
    <property type="match status" value="1"/>
</dbReference>
<evidence type="ECO:0000313" key="3">
    <source>
        <dbReference type="Proteomes" id="UP000613743"/>
    </source>
</evidence>
<keyword evidence="3" id="KW-1185">Reference proteome</keyword>